<gene>
    <name evidence="3" type="ORF">GSI_12928</name>
</gene>
<reference evidence="3 4" key="1">
    <citation type="journal article" date="2015" name="Sci. Rep.">
        <title>Chromosome-level genome map provides insights into diverse defense mechanisms in the medicinal fungus Ganoderma sinense.</title>
        <authorList>
            <person name="Zhu Y."/>
            <person name="Xu J."/>
            <person name="Sun C."/>
            <person name="Zhou S."/>
            <person name="Xu H."/>
            <person name="Nelson D.R."/>
            <person name="Qian J."/>
            <person name="Song J."/>
            <person name="Luo H."/>
            <person name="Xiang L."/>
            <person name="Li Y."/>
            <person name="Xu Z."/>
            <person name="Ji A."/>
            <person name="Wang L."/>
            <person name="Lu S."/>
            <person name="Hayward A."/>
            <person name="Sun W."/>
            <person name="Li X."/>
            <person name="Schwartz D.C."/>
            <person name="Wang Y."/>
            <person name="Chen S."/>
        </authorList>
    </citation>
    <scope>NUCLEOTIDE SEQUENCE [LARGE SCALE GENOMIC DNA]</scope>
    <source>
        <strain evidence="3 4">ZZ0214-1</strain>
    </source>
</reference>
<keyword evidence="4" id="KW-1185">Reference proteome</keyword>
<dbReference type="GO" id="GO:0005789">
    <property type="term" value="C:endoplasmic reticulum membrane"/>
    <property type="evidence" value="ECO:0007669"/>
    <property type="project" value="TreeGrafter"/>
</dbReference>
<comment type="caution">
    <text evidence="3">The sequence shown here is derived from an EMBL/GenBank/DDBJ whole genome shotgun (WGS) entry which is preliminary data.</text>
</comment>
<dbReference type="GO" id="GO:0006888">
    <property type="term" value="P:endoplasmic reticulum to Golgi vesicle-mediated transport"/>
    <property type="evidence" value="ECO:0007669"/>
    <property type="project" value="TreeGrafter"/>
</dbReference>
<dbReference type="GO" id="GO:0051082">
    <property type="term" value="F:unfolded protein binding"/>
    <property type="evidence" value="ECO:0007669"/>
    <property type="project" value="TreeGrafter"/>
</dbReference>
<proteinExistence type="predicted"/>
<sequence>MGYRQAAVLVSVSFFLGVLAICLNVDYRILFTTLSDNVVRDGFEFYTTFYNSPPAIKASFLRSLQPSILPSPELLILGLVGLIGKLHKWDESAVFFDGSSLGAFSLHHLGPCPGIPPQLPCPATVAYVPHLPLPTSWMFQTPTAAYIFALAVYMTVGIPACRTVADPVPNVDTKDDQIEALRVLSAGNTIIIVLLGGILALQAGQQWARRLEDNIIAEAATDKTKAAEPEMKAGAAAESKKDK</sequence>
<dbReference type="AlphaFoldDB" id="A0A2G8RU49"/>
<keyword evidence="2" id="KW-0812">Transmembrane</keyword>
<name>A0A2G8RU49_9APHY</name>
<evidence type="ECO:0000256" key="2">
    <source>
        <dbReference type="SAM" id="Phobius"/>
    </source>
</evidence>
<evidence type="ECO:0008006" key="5">
    <source>
        <dbReference type="Google" id="ProtNLM"/>
    </source>
</evidence>
<dbReference type="Proteomes" id="UP000230002">
    <property type="component" value="Unassembled WGS sequence"/>
</dbReference>
<dbReference type="STRING" id="1077348.A0A2G8RU49"/>
<evidence type="ECO:0000256" key="1">
    <source>
        <dbReference type="SAM" id="MobiDB-lite"/>
    </source>
</evidence>
<feature type="transmembrane region" description="Helical" evidence="2">
    <location>
        <begin position="180"/>
        <end position="201"/>
    </location>
</feature>
<dbReference type="PANTHER" id="PTHR28228">
    <property type="entry name" value="SECRETORY COMPONENT PROTEIN SHR3"/>
    <property type="match status" value="1"/>
</dbReference>
<feature type="transmembrane region" description="Helical" evidence="2">
    <location>
        <begin position="6"/>
        <end position="25"/>
    </location>
</feature>
<evidence type="ECO:0000313" key="3">
    <source>
        <dbReference type="EMBL" id="PIL25040.1"/>
    </source>
</evidence>
<feature type="compositionally biased region" description="Basic and acidic residues" evidence="1">
    <location>
        <begin position="222"/>
        <end position="231"/>
    </location>
</feature>
<keyword evidence="2" id="KW-1133">Transmembrane helix</keyword>
<protein>
    <recommendedName>
        <fullName evidence="5">Shr3 amino acid permease chaperone</fullName>
    </recommendedName>
</protein>
<dbReference type="PANTHER" id="PTHR28228:SF1">
    <property type="entry name" value="SECRETORY COMPONENT PROTEIN SHR3"/>
    <property type="match status" value="1"/>
</dbReference>
<accession>A0A2G8RU49</accession>
<evidence type="ECO:0000313" key="4">
    <source>
        <dbReference type="Proteomes" id="UP000230002"/>
    </source>
</evidence>
<keyword evidence="2" id="KW-0472">Membrane</keyword>
<dbReference type="SMART" id="SM00786">
    <property type="entry name" value="SHR3_chaperone"/>
    <property type="match status" value="1"/>
</dbReference>
<dbReference type="InterPro" id="IPR013248">
    <property type="entry name" value="Psh3/Shr3"/>
</dbReference>
<dbReference type="OrthoDB" id="5229808at2759"/>
<organism evidence="3 4">
    <name type="scientific">Ganoderma sinense ZZ0214-1</name>
    <dbReference type="NCBI Taxonomy" id="1077348"/>
    <lineage>
        <taxon>Eukaryota</taxon>
        <taxon>Fungi</taxon>
        <taxon>Dikarya</taxon>
        <taxon>Basidiomycota</taxon>
        <taxon>Agaricomycotina</taxon>
        <taxon>Agaricomycetes</taxon>
        <taxon>Polyporales</taxon>
        <taxon>Polyporaceae</taxon>
        <taxon>Ganoderma</taxon>
    </lineage>
</organism>
<dbReference type="Pfam" id="PF08229">
    <property type="entry name" value="SHR3_chaperone"/>
    <property type="match status" value="2"/>
</dbReference>
<dbReference type="EMBL" id="AYKW01000056">
    <property type="protein sequence ID" value="PIL25040.1"/>
    <property type="molecule type" value="Genomic_DNA"/>
</dbReference>
<feature type="region of interest" description="Disordered" evidence="1">
    <location>
        <begin position="222"/>
        <end position="243"/>
    </location>
</feature>
<feature type="transmembrane region" description="Helical" evidence="2">
    <location>
        <begin position="143"/>
        <end position="160"/>
    </location>
</feature>